<dbReference type="InterPro" id="IPR045263">
    <property type="entry name" value="GLUT"/>
</dbReference>
<dbReference type="GO" id="GO:0015149">
    <property type="term" value="F:hexose transmembrane transporter activity"/>
    <property type="evidence" value="ECO:0007669"/>
    <property type="project" value="TreeGrafter"/>
</dbReference>
<keyword evidence="5 7" id="KW-0472">Membrane</keyword>
<dbReference type="SUPFAM" id="SSF51445">
    <property type="entry name" value="(Trans)glycosidases"/>
    <property type="match status" value="2"/>
</dbReference>
<sequence length="657" mass="73531">MASNQETINNNSCVGGVRVTWLAKKRAMEQIGPQFQPANKKRVTMSKKVIKKDIKSVNEDKLDDPQMCEAYVEDLYDYLRNMEMEEKEIDGVEKKTIGRQYRESAKRCDREYERRIDKFGWLKFQKNTTCFESCDQKHGEEITTKTSPKTLSFGFWQHRFCIWDSNSPFGSTTPALWTSPTPVYCSTGSSFSFASAPAFAHSPTSFGVTSIPVSPFSRRSVAVQSSPFRAPATTTAFGQQVYQPPMGSRVYSSYQTPEVDSGIGTQPAAKLQSISAMHPYSGKSYPLDSGKSHEELRWEDYQLGDKGGPNPANQSSTFSTPTKTLEACVHPFFDKLRDPSTRLPNGRPFPPLFNFKSQGINAVFYFSSTVFRSVGVSSNLANAFVGIANLFGSFIALLLMDKLGRKVLLLWSFFGMEDLELMEFIGIHTYCFSISWARILPSKDVKAKLNHEVEKDVKAKTKGEVGAAKTLCSPFDQPELEACVHPFFDELRDPSTRLPNGRPFPPLFNFKSQGINAVFYFSSTVFRSAGVSSNLANAFVGIVNLLGSFIALLLMDKLGRKVLLLWSFFGMEDLELMEFIGIHTYCFSISWARILPSKDVKAKLNHEVEKDVKAKTKGEVGAAKTLCSPFDQPEVPEADGQYQQAIRMAIECRIVYG</sequence>
<dbReference type="PANTHER" id="PTHR23503:SF8">
    <property type="entry name" value="FACILITATED GLUCOSE TRANSPORTER PROTEIN 1"/>
    <property type="match status" value="1"/>
</dbReference>
<reference evidence="8 9" key="1">
    <citation type="journal article" date="2018" name="Mol. Plant">
        <title>The genome of Artemisia annua provides insight into the evolution of Asteraceae family and artemisinin biosynthesis.</title>
        <authorList>
            <person name="Shen Q."/>
            <person name="Zhang L."/>
            <person name="Liao Z."/>
            <person name="Wang S."/>
            <person name="Yan T."/>
            <person name="Shi P."/>
            <person name="Liu M."/>
            <person name="Fu X."/>
            <person name="Pan Q."/>
            <person name="Wang Y."/>
            <person name="Lv Z."/>
            <person name="Lu X."/>
            <person name="Zhang F."/>
            <person name="Jiang W."/>
            <person name="Ma Y."/>
            <person name="Chen M."/>
            <person name="Hao X."/>
            <person name="Li L."/>
            <person name="Tang Y."/>
            <person name="Lv G."/>
            <person name="Zhou Y."/>
            <person name="Sun X."/>
            <person name="Brodelius P.E."/>
            <person name="Rose J.K.C."/>
            <person name="Tang K."/>
        </authorList>
    </citation>
    <scope>NUCLEOTIDE SEQUENCE [LARGE SCALE GENOMIC DNA]</scope>
    <source>
        <strain evidence="9">cv. Huhao1</strain>
        <tissue evidence="8">Leaf</tissue>
    </source>
</reference>
<evidence type="ECO:0000256" key="5">
    <source>
        <dbReference type="ARBA" id="ARBA00023136"/>
    </source>
</evidence>
<feature type="transmembrane region" description="Helical" evidence="7">
    <location>
        <begin position="535"/>
        <end position="555"/>
    </location>
</feature>
<evidence type="ECO:0000313" key="9">
    <source>
        <dbReference type="Proteomes" id="UP000245207"/>
    </source>
</evidence>
<evidence type="ECO:0000256" key="4">
    <source>
        <dbReference type="ARBA" id="ARBA00022989"/>
    </source>
</evidence>
<dbReference type="OrthoDB" id="3797628at2759"/>
<dbReference type="Gene3D" id="1.10.10.2360">
    <property type="match status" value="1"/>
</dbReference>
<comment type="similarity">
    <text evidence="6">Belongs to the major facilitator superfamily. Phosphate:H(+) symporter (TC 2.A.1.9) family.</text>
</comment>
<keyword evidence="4 7" id="KW-1133">Transmembrane helix</keyword>
<feature type="transmembrane region" description="Helical" evidence="7">
    <location>
        <begin position="380"/>
        <end position="400"/>
    </location>
</feature>
<dbReference type="GO" id="GO:0016020">
    <property type="term" value="C:membrane"/>
    <property type="evidence" value="ECO:0007669"/>
    <property type="project" value="UniProtKB-SubCell"/>
</dbReference>
<accession>A0A2U1NV62</accession>
<name>A0A2U1NV62_ARTAN</name>
<dbReference type="Pfam" id="PF00083">
    <property type="entry name" value="Sugar_tr"/>
    <property type="match status" value="2"/>
</dbReference>
<dbReference type="EMBL" id="PKPP01002139">
    <property type="protein sequence ID" value="PWA77360.1"/>
    <property type="molecule type" value="Genomic_DNA"/>
</dbReference>
<evidence type="ECO:0000256" key="6">
    <source>
        <dbReference type="ARBA" id="ARBA00044504"/>
    </source>
</evidence>
<dbReference type="InterPro" id="IPR005828">
    <property type="entry name" value="MFS_sugar_transport-like"/>
</dbReference>
<dbReference type="Proteomes" id="UP000245207">
    <property type="component" value="Unassembled WGS sequence"/>
</dbReference>
<keyword evidence="2" id="KW-0813">Transport</keyword>
<evidence type="ECO:0000256" key="7">
    <source>
        <dbReference type="SAM" id="Phobius"/>
    </source>
</evidence>
<comment type="subcellular location">
    <subcellularLocation>
        <location evidence="1">Membrane</location>
    </subcellularLocation>
</comment>
<dbReference type="STRING" id="35608.A0A2U1NV62"/>
<proteinExistence type="inferred from homology"/>
<dbReference type="Gene3D" id="1.20.1250.20">
    <property type="entry name" value="MFS general substrate transporter like domains"/>
    <property type="match status" value="2"/>
</dbReference>
<keyword evidence="9" id="KW-1185">Reference proteome</keyword>
<dbReference type="InterPro" id="IPR036259">
    <property type="entry name" value="MFS_trans_sf"/>
</dbReference>
<evidence type="ECO:0000256" key="2">
    <source>
        <dbReference type="ARBA" id="ARBA00022448"/>
    </source>
</evidence>
<dbReference type="PANTHER" id="PTHR23503">
    <property type="entry name" value="SOLUTE CARRIER FAMILY 2"/>
    <property type="match status" value="1"/>
</dbReference>
<evidence type="ECO:0000256" key="3">
    <source>
        <dbReference type="ARBA" id="ARBA00022692"/>
    </source>
</evidence>
<dbReference type="AlphaFoldDB" id="A0A2U1NV62"/>
<gene>
    <name evidence="8" type="ORF">CTI12_AA225990</name>
</gene>
<comment type="caution">
    <text evidence="8">The sequence shown here is derived from an EMBL/GenBank/DDBJ whole genome shotgun (WGS) entry which is preliminary data.</text>
</comment>
<evidence type="ECO:0000256" key="1">
    <source>
        <dbReference type="ARBA" id="ARBA00004370"/>
    </source>
</evidence>
<dbReference type="GO" id="GO:0005975">
    <property type="term" value="P:carbohydrate metabolic process"/>
    <property type="evidence" value="ECO:0007669"/>
    <property type="project" value="InterPro"/>
</dbReference>
<dbReference type="InterPro" id="IPR017853">
    <property type="entry name" value="GH"/>
</dbReference>
<protein>
    <submittedName>
        <fullName evidence="8">Peptidase S59, nucleoporin</fullName>
    </submittedName>
</protein>
<evidence type="ECO:0000313" key="8">
    <source>
        <dbReference type="EMBL" id="PWA77360.1"/>
    </source>
</evidence>
<organism evidence="8 9">
    <name type="scientific">Artemisia annua</name>
    <name type="common">Sweet wormwood</name>
    <dbReference type="NCBI Taxonomy" id="35608"/>
    <lineage>
        <taxon>Eukaryota</taxon>
        <taxon>Viridiplantae</taxon>
        <taxon>Streptophyta</taxon>
        <taxon>Embryophyta</taxon>
        <taxon>Tracheophyta</taxon>
        <taxon>Spermatophyta</taxon>
        <taxon>Magnoliopsida</taxon>
        <taxon>eudicotyledons</taxon>
        <taxon>Gunneridae</taxon>
        <taxon>Pentapetalae</taxon>
        <taxon>asterids</taxon>
        <taxon>campanulids</taxon>
        <taxon>Asterales</taxon>
        <taxon>Asteraceae</taxon>
        <taxon>Asteroideae</taxon>
        <taxon>Anthemideae</taxon>
        <taxon>Artemisiinae</taxon>
        <taxon>Artemisia</taxon>
    </lineage>
</organism>
<dbReference type="SUPFAM" id="SSF103473">
    <property type="entry name" value="MFS general substrate transporter"/>
    <property type="match status" value="2"/>
</dbReference>
<keyword evidence="3 7" id="KW-0812">Transmembrane</keyword>
<dbReference type="GO" id="GO:0004553">
    <property type="term" value="F:hydrolase activity, hydrolyzing O-glycosyl compounds"/>
    <property type="evidence" value="ECO:0007669"/>
    <property type="project" value="InterPro"/>
</dbReference>